<protein>
    <submittedName>
        <fullName evidence="1">Uncharacterized protein</fullName>
    </submittedName>
</protein>
<evidence type="ECO:0000313" key="1">
    <source>
        <dbReference type="EMBL" id="RNF08034.1"/>
    </source>
</evidence>
<sequence length="135" mass="14623">MRVPEVLASAVTAGAFTIPPTAKMSAAATPETLPPLSNGFSARSPFEDHLTLVSPRHLRTMQEAGCTFIYVLLCEGRAELPQMAQRAMSWSCCPHACLHAIVDAAHSTSHETFKALWSPVALVSVFNALQTQNRF</sequence>
<evidence type="ECO:0000313" key="2">
    <source>
        <dbReference type="Proteomes" id="UP000283634"/>
    </source>
</evidence>
<dbReference type="GeneID" id="40326901"/>
<dbReference type="VEuPathDB" id="TriTrypDB:TRSC58_03092"/>
<organism evidence="1 2">
    <name type="scientific">Trypanosoma rangeli</name>
    <dbReference type="NCBI Taxonomy" id="5698"/>
    <lineage>
        <taxon>Eukaryota</taxon>
        <taxon>Discoba</taxon>
        <taxon>Euglenozoa</taxon>
        <taxon>Kinetoplastea</taxon>
        <taxon>Metakinetoplastina</taxon>
        <taxon>Trypanosomatida</taxon>
        <taxon>Trypanosomatidae</taxon>
        <taxon>Trypanosoma</taxon>
        <taxon>Herpetosoma</taxon>
    </lineage>
</organism>
<comment type="caution">
    <text evidence="1">The sequence shown here is derived from an EMBL/GenBank/DDBJ whole genome shotgun (WGS) entry which is preliminary data.</text>
</comment>
<dbReference type="AlphaFoldDB" id="A0A422NRG7"/>
<reference evidence="1 2" key="1">
    <citation type="journal article" date="2018" name="BMC Genomics">
        <title>Genomic comparison of Trypanosoma conorhini and Trypanosoma rangeli to Trypanosoma cruzi strains of high and low virulence.</title>
        <authorList>
            <person name="Bradwell K.R."/>
            <person name="Koparde V.N."/>
            <person name="Matveyev A.V."/>
            <person name="Serrano M.G."/>
            <person name="Alves J.M."/>
            <person name="Parikh H."/>
            <person name="Huang B."/>
            <person name="Lee V."/>
            <person name="Espinosa-Alvarez O."/>
            <person name="Ortiz P.A."/>
            <person name="Costa-Martins A.G."/>
            <person name="Teixeira M.M."/>
            <person name="Buck G.A."/>
        </authorList>
    </citation>
    <scope>NUCLEOTIDE SEQUENCE [LARGE SCALE GENOMIC DNA]</scope>
    <source>
        <strain evidence="1 2">AM80</strain>
    </source>
</reference>
<keyword evidence="2" id="KW-1185">Reference proteome</keyword>
<proteinExistence type="predicted"/>
<dbReference type="Proteomes" id="UP000283634">
    <property type="component" value="Unassembled WGS sequence"/>
</dbReference>
<name>A0A422NRG7_TRYRA</name>
<gene>
    <name evidence="1" type="ORF">TraAM80_02968</name>
</gene>
<dbReference type="OrthoDB" id="273717at2759"/>
<dbReference type="RefSeq" id="XP_029240169.1">
    <property type="nucleotide sequence ID" value="XM_029379953.1"/>
</dbReference>
<accession>A0A422NRG7</accession>
<dbReference type="EMBL" id="MKGL01000074">
    <property type="protein sequence ID" value="RNF08034.1"/>
    <property type="molecule type" value="Genomic_DNA"/>
</dbReference>